<dbReference type="AlphaFoldDB" id="A0A8S0PKA4"/>
<dbReference type="Gramene" id="OE9A011043T2">
    <property type="protein sequence ID" value="OE9A011043C2"/>
    <property type="gene ID" value="OE9A011043"/>
</dbReference>
<dbReference type="OrthoDB" id="1552632at2759"/>
<evidence type="ECO:0000256" key="1">
    <source>
        <dbReference type="SAM" id="Phobius"/>
    </source>
</evidence>
<evidence type="ECO:0000313" key="3">
    <source>
        <dbReference type="Proteomes" id="UP000594638"/>
    </source>
</evidence>
<name>A0A8S0PKA4_OLEEU</name>
<keyword evidence="1" id="KW-1133">Transmembrane helix</keyword>
<comment type="caution">
    <text evidence="2">The sequence shown here is derived from an EMBL/GenBank/DDBJ whole genome shotgun (WGS) entry which is preliminary data.</text>
</comment>
<keyword evidence="3" id="KW-1185">Reference proteome</keyword>
<proteinExistence type="predicted"/>
<dbReference type="EMBL" id="CACTIH010000118">
    <property type="protein sequence ID" value="CAA2954548.1"/>
    <property type="molecule type" value="Genomic_DNA"/>
</dbReference>
<feature type="transmembrane region" description="Helical" evidence="1">
    <location>
        <begin position="89"/>
        <end position="111"/>
    </location>
</feature>
<organism evidence="2 3">
    <name type="scientific">Olea europaea subsp. europaea</name>
    <dbReference type="NCBI Taxonomy" id="158383"/>
    <lineage>
        <taxon>Eukaryota</taxon>
        <taxon>Viridiplantae</taxon>
        <taxon>Streptophyta</taxon>
        <taxon>Embryophyta</taxon>
        <taxon>Tracheophyta</taxon>
        <taxon>Spermatophyta</taxon>
        <taxon>Magnoliopsida</taxon>
        <taxon>eudicotyledons</taxon>
        <taxon>Gunneridae</taxon>
        <taxon>Pentapetalae</taxon>
        <taxon>asterids</taxon>
        <taxon>lamiids</taxon>
        <taxon>Lamiales</taxon>
        <taxon>Oleaceae</taxon>
        <taxon>Oleeae</taxon>
        <taxon>Olea</taxon>
    </lineage>
</organism>
<keyword evidence="1" id="KW-0812">Transmembrane</keyword>
<reference evidence="2 3" key="1">
    <citation type="submission" date="2019-12" db="EMBL/GenBank/DDBJ databases">
        <authorList>
            <person name="Alioto T."/>
            <person name="Alioto T."/>
            <person name="Gomez Garrido J."/>
        </authorList>
    </citation>
    <scope>NUCLEOTIDE SEQUENCE [LARGE SCALE GENOMIC DNA]</scope>
</reference>
<sequence>MQIPTTNSYQFNAAKTAKILNIQTVYGSAFCYDIKHMLEPFSLDELSCADYIYFHRVNMKNDSGLEGLMKMADLVIFQLVDRSFPISVLFDYSVVLYLFFSILLVLLNFYYEGINIVQLQVGKRLPKDEKFQQLAMQR</sequence>
<accession>A0A8S0PKA4</accession>
<protein>
    <submittedName>
        <fullName evidence="2">UDP-D-apiose UDP-D-xylose synthase 2</fullName>
    </submittedName>
</protein>
<keyword evidence="1" id="KW-0472">Membrane</keyword>
<dbReference type="Proteomes" id="UP000594638">
    <property type="component" value="Unassembled WGS sequence"/>
</dbReference>
<gene>
    <name evidence="2" type="ORF">OLEA9_A011043</name>
</gene>
<evidence type="ECO:0000313" key="2">
    <source>
        <dbReference type="EMBL" id="CAA2954548.1"/>
    </source>
</evidence>